<comment type="caution">
    <text evidence="2">The sequence shown here is derived from an EMBL/GenBank/DDBJ whole genome shotgun (WGS) entry which is preliminary data.</text>
</comment>
<feature type="region of interest" description="Disordered" evidence="1">
    <location>
        <begin position="616"/>
        <end position="639"/>
    </location>
</feature>
<keyword evidence="3" id="KW-1185">Reference proteome</keyword>
<protein>
    <submittedName>
        <fullName evidence="2">1687_t:CDS:1</fullName>
    </submittedName>
</protein>
<feature type="region of interest" description="Disordered" evidence="1">
    <location>
        <begin position="192"/>
        <end position="218"/>
    </location>
</feature>
<evidence type="ECO:0000313" key="2">
    <source>
        <dbReference type="EMBL" id="CAG8682784.1"/>
    </source>
</evidence>
<gene>
    <name evidence="2" type="ORF">CPELLU_LOCUS10891</name>
</gene>
<name>A0A9N9ERP2_9GLOM</name>
<feature type="region of interest" description="Disordered" evidence="1">
    <location>
        <begin position="238"/>
        <end position="261"/>
    </location>
</feature>
<proteinExistence type="predicted"/>
<dbReference type="EMBL" id="CAJVQA010009248">
    <property type="protein sequence ID" value="CAG8682784.1"/>
    <property type="molecule type" value="Genomic_DNA"/>
</dbReference>
<feature type="compositionally biased region" description="Basic and acidic residues" evidence="1">
    <location>
        <begin position="622"/>
        <end position="639"/>
    </location>
</feature>
<feature type="compositionally biased region" description="Basic and acidic residues" evidence="1">
    <location>
        <begin position="198"/>
        <end position="216"/>
    </location>
</feature>
<dbReference type="AlphaFoldDB" id="A0A9N9ERP2"/>
<reference evidence="2" key="1">
    <citation type="submission" date="2021-06" db="EMBL/GenBank/DDBJ databases">
        <authorList>
            <person name="Kallberg Y."/>
            <person name="Tangrot J."/>
            <person name="Rosling A."/>
        </authorList>
    </citation>
    <scope>NUCLEOTIDE SEQUENCE</scope>
    <source>
        <strain evidence="2">FL966</strain>
    </source>
</reference>
<evidence type="ECO:0000256" key="1">
    <source>
        <dbReference type="SAM" id="MobiDB-lite"/>
    </source>
</evidence>
<dbReference type="OrthoDB" id="2491997at2759"/>
<dbReference type="Proteomes" id="UP000789759">
    <property type="component" value="Unassembled WGS sequence"/>
</dbReference>
<sequence>MYTLAVSSPSWSNFRQRFSNLLGRNASEASELESEKDNKESTGLRKIEPERLYILRKETRKEGLWEISISAKKIIKSCRLDVFLSRRTTEKNDKEFESYQKGFLLAERPLLAALALLDVVQESGVPEHFINSELRLKLVSRIEDSIYLLQHEAEPCESINNEEDTGWLFGFEIREVICQEAKFAKNNSRLAEGSPRAHIVEQTERNEEERDPENSTRSKALRILKKLAKVNKGSIGDKYNKKGFGSEPETPSKQGIQIEESNKRGEEYRWNFMEIEPICNKTERGKEKSSSGCKRLEQCDTIQTFQDDNDMYSEGESSYRRLDDEIGHTGCIPSYPSNNAIWHHVCTESVHESYDSSLNTSALTRDSSDMLYRRYSTNCQNKGVVQQTYQTSEESITKFGIHSEQEEMSHDTYQTTGVSRIHNRYKFDGNKIAKEKNKEVEKGNQINVEKELFTIEEASISDWSLEYNNRSGSASKTKIQELDKWIVRISKEGVRMVADITGGLKWQSNTDSSTDRRSFYRCTQHEIGHHNTENENIWILDDTRIARVNNHKRTEDNCISDQNKQQKMEKPVNKGLDRQHDSLIIYQQTRRNSVSTSEFNSTEDLGYMYELQNQSSSRIYSSKKEYTSRCSKLTENRSE</sequence>
<evidence type="ECO:0000313" key="3">
    <source>
        <dbReference type="Proteomes" id="UP000789759"/>
    </source>
</evidence>
<organism evidence="2 3">
    <name type="scientific">Cetraspora pellucida</name>
    <dbReference type="NCBI Taxonomy" id="1433469"/>
    <lineage>
        <taxon>Eukaryota</taxon>
        <taxon>Fungi</taxon>
        <taxon>Fungi incertae sedis</taxon>
        <taxon>Mucoromycota</taxon>
        <taxon>Glomeromycotina</taxon>
        <taxon>Glomeromycetes</taxon>
        <taxon>Diversisporales</taxon>
        <taxon>Gigasporaceae</taxon>
        <taxon>Cetraspora</taxon>
    </lineage>
</organism>
<accession>A0A9N9ERP2</accession>